<dbReference type="OrthoDB" id="6513042at2759"/>
<comment type="catalytic activity">
    <reaction evidence="5">
        <text>ATP + H2O = ADP + phosphate + H(+)</text>
        <dbReference type="Rhea" id="RHEA:13065"/>
        <dbReference type="ChEBI" id="CHEBI:15377"/>
        <dbReference type="ChEBI" id="CHEBI:15378"/>
        <dbReference type="ChEBI" id="CHEBI:30616"/>
        <dbReference type="ChEBI" id="CHEBI:43474"/>
        <dbReference type="ChEBI" id="CHEBI:456216"/>
        <dbReference type="EC" id="3.6.4.12"/>
    </reaction>
    <physiologicalReaction direction="left-to-right" evidence="5">
        <dbReference type="Rhea" id="RHEA:13066"/>
    </physiologicalReaction>
</comment>
<dbReference type="GO" id="GO:0003724">
    <property type="term" value="F:RNA helicase activity"/>
    <property type="evidence" value="ECO:0007669"/>
    <property type="project" value="InterPro"/>
</dbReference>
<dbReference type="Pfam" id="PF13086">
    <property type="entry name" value="AAA_11"/>
    <property type="match status" value="2"/>
</dbReference>
<dbReference type="Pfam" id="PF13087">
    <property type="entry name" value="AAA_12"/>
    <property type="match status" value="1"/>
</dbReference>
<dbReference type="PANTHER" id="PTHR10887">
    <property type="entry name" value="DNA2/NAM7 HELICASE FAMILY"/>
    <property type="match status" value="1"/>
</dbReference>
<dbReference type="VEuPathDB" id="TrichDB:TRFO_21727"/>
<dbReference type="InterPro" id="IPR027417">
    <property type="entry name" value="P-loop_NTPase"/>
</dbReference>
<organism evidence="9 10">
    <name type="scientific">Tritrichomonas foetus</name>
    <dbReference type="NCBI Taxonomy" id="1144522"/>
    <lineage>
        <taxon>Eukaryota</taxon>
        <taxon>Metamonada</taxon>
        <taxon>Parabasalia</taxon>
        <taxon>Tritrichomonadida</taxon>
        <taxon>Tritrichomonadidae</taxon>
        <taxon>Tritrichomonas</taxon>
    </lineage>
</organism>
<dbReference type="Proteomes" id="UP000179807">
    <property type="component" value="Unassembled WGS sequence"/>
</dbReference>
<dbReference type="GO" id="GO:0008270">
    <property type="term" value="F:zinc ion binding"/>
    <property type="evidence" value="ECO:0007669"/>
    <property type="project" value="InterPro"/>
</dbReference>
<dbReference type="FunFam" id="3.40.50.300:FF:000326">
    <property type="entry name" value="P-loop containing nucleoside triphosphate hydrolase"/>
    <property type="match status" value="1"/>
</dbReference>
<evidence type="ECO:0000259" key="7">
    <source>
        <dbReference type="PROSITE" id="PS51192"/>
    </source>
</evidence>
<dbReference type="SMART" id="SM00487">
    <property type="entry name" value="DEXDc"/>
    <property type="match status" value="1"/>
</dbReference>
<evidence type="ECO:0000256" key="3">
    <source>
        <dbReference type="ARBA" id="ARBA00022806"/>
    </source>
</evidence>
<dbReference type="InterPro" id="IPR018999">
    <property type="entry name" value="UPF1_CH/ZBD"/>
</dbReference>
<sequence>MLGTTERKCFLCGCQEKESLAYVQKLQAYFCNGISPTVHCSHLVWVIKKYKLYPIAKSHLAPDLECYKCHNKNPFELGYVKEKIICRRCLVSEKKVKEALLRFEPFIINDRFSKSVFQEVSSDKIKEDPEQFAMAIEQIRQKTNYQLTKMANIDLEKLPLRYPDIQTYKKMLDPFIDEELQCSHRKKDQMDMTLHKIQWISRNQLRCRIPTSSSKAISLGTRLKVNYDKEGEEEFACVTNKTARDIVTIEFDSNSKFYQETLMTARAVRNDIPFIRQRRALKDYNDKFFLEIFIGNLENVEKKVSHPLQLSINGLPVKPNKEQIEAINYSLSHKFAMIQGPPGTGKTTCIVLQALMYQKSGNKVLIVTHSNAAADHITEVMLQYGIQPIRAVGSTYEPVAYENEKIRPALSFQRSSEGGAFWVRRKQEIRIIKSANIVIATTVTSGGKRFDNCIFEKVIVDEANQLVDTELLIPLMHGCQQLTLYGDYLQIGPFVSSTKSKKNHFGISLVERLPTDQLGYKPIMLLTQYRMHPVLSEFPSCCFYNNKLKNGISEQDRVCHKGIYSMLPVKNYPICFFDIKTPESSTADGRSFLNCGEAAIIGETIMLLKKHGVKAEQIAVITFYNGMIELIKDTIAAVSNIDSQYCDKIRVDTVDAFEGSDIDYVILVTVRSNARKSIGFLSDRGRLNVALTRAKHALFIFGNAENLENDETWKQYVEYCREKGVLFDMS</sequence>
<keyword evidence="2" id="KW-0378">Hydrolase</keyword>
<dbReference type="CDD" id="cd18808">
    <property type="entry name" value="SF1_C_Upf1"/>
    <property type="match status" value="1"/>
</dbReference>
<dbReference type="EMBL" id="MLAK01000641">
    <property type="protein sequence ID" value="OHT09337.1"/>
    <property type="molecule type" value="Genomic_DNA"/>
</dbReference>
<keyword evidence="3" id="KW-0347">Helicase</keyword>
<dbReference type="InterPro" id="IPR041679">
    <property type="entry name" value="DNA2/NAM7-like_C"/>
</dbReference>
<dbReference type="InterPro" id="IPR045055">
    <property type="entry name" value="DNA2/NAM7-like"/>
</dbReference>
<comment type="caution">
    <text evidence="6">Lacks conserved residue(s) required for the propagation of feature annotation.</text>
</comment>
<evidence type="ECO:0000313" key="9">
    <source>
        <dbReference type="EMBL" id="OHT09337.1"/>
    </source>
</evidence>
<dbReference type="InterPro" id="IPR047187">
    <property type="entry name" value="SF1_C_Upf1"/>
</dbReference>
<name>A0A1J4KD37_9EUKA</name>
<dbReference type="PANTHER" id="PTHR10887:SF495">
    <property type="entry name" value="HELICASE SENATAXIN ISOFORM X1-RELATED"/>
    <property type="match status" value="1"/>
</dbReference>
<dbReference type="GO" id="GO:0005694">
    <property type="term" value="C:chromosome"/>
    <property type="evidence" value="ECO:0007669"/>
    <property type="project" value="UniProtKB-ARBA"/>
</dbReference>
<evidence type="ECO:0000256" key="4">
    <source>
        <dbReference type="ARBA" id="ARBA00022840"/>
    </source>
</evidence>
<dbReference type="GO" id="GO:0005737">
    <property type="term" value="C:cytoplasm"/>
    <property type="evidence" value="ECO:0007669"/>
    <property type="project" value="InterPro"/>
</dbReference>
<dbReference type="InterPro" id="IPR014001">
    <property type="entry name" value="Helicase_ATP-bd"/>
</dbReference>
<evidence type="ECO:0000256" key="6">
    <source>
        <dbReference type="PROSITE-ProRule" id="PRU01341"/>
    </source>
</evidence>
<dbReference type="AlphaFoldDB" id="A0A1J4KD37"/>
<keyword evidence="1" id="KW-0547">Nucleotide-binding</keyword>
<keyword evidence="10" id="KW-1185">Reference proteome</keyword>
<dbReference type="Gene3D" id="3.40.50.300">
    <property type="entry name" value="P-loop containing nucleotide triphosphate hydrolases"/>
    <property type="match status" value="2"/>
</dbReference>
<evidence type="ECO:0000256" key="2">
    <source>
        <dbReference type="ARBA" id="ARBA00022801"/>
    </source>
</evidence>
<dbReference type="PROSITE" id="PS51997">
    <property type="entry name" value="UPF1_CH_RICH"/>
    <property type="match status" value="1"/>
</dbReference>
<comment type="caution">
    <text evidence="9">The sequence shown here is derived from an EMBL/GenBank/DDBJ whole genome shotgun (WGS) entry which is preliminary data.</text>
</comment>
<dbReference type="GeneID" id="94836855"/>
<dbReference type="PROSITE" id="PS51192">
    <property type="entry name" value="HELICASE_ATP_BIND_1"/>
    <property type="match status" value="1"/>
</dbReference>
<accession>A0A1J4KD37</accession>
<proteinExistence type="predicted"/>
<dbReference type="GO" id="GO:0003678">
    <property type="term" value="F:DNA helicase activity"/>
    <property type="evidence" value="ECO:0007669"/>
    <property type="project" value="UniProtKB-EC"/>
</dbReference>
<dbReference type="Pfam" id="PF09416">
    <property type="entry name" value="UPF1_Zn_bind"/>
    <property type="match status" value="1"/>
</dbReference>
<dbReference type="GO" id="GO:0005524">
    <property type="term" value="F:ATP binding"/>
    <property type="evidence" value="ECO:0007669"/>
    <property type="project" value="UniProtKB-KW"/>
</dbReference>
<dbReference type="GO" id="GO:0016787">
    <property type="term" value="F:hydrolase activity"/>
    <property type="evidence" value="ECO:0007669"/>
    <property type="project" value="UniProtKB-KW"/>
</dbReference>
<feature type="domain" description="Helicase ATP-binding" evidence="7">
    <location>
        <begin position="327"/>
        <end position="498"/>
    </location>
</feature>
<dbReference type="RefSeq" id="XP_068362473.1">
    <property type="nucleotide sequence ID" value="XM_068502151.1"/>
</dbReference>
<evidence type="ECO:0000256" key="5">
    <source>
        <dbReference type="ARBA" id="ARBA00048432"/>
    </source>
</evidence>
<gene>
    <name evidence="9" type="ORF">TRFO_21727</name>
</gene>
<keyword evidence="4" id="KW-0067">ATP-binding</keyword>
<dbReference type="InterPro" id="IPR041677">
    <property type="entry name" value="DNA2/NAM7_AAA_11"/>
</dbReference>
<dbReference type="GO" id="GO:0000184">
    <property type="term" value="P:nuclear-transcribed mRNA catabolic process, nonsense-mediated decay"/>
    <property type="evidence" value="ECO:0007669"/>
    <property type="project" value="InterPro"/>
</dbReference>
<evidence type="ECO:0000259" key="8">
    <source>
        <dbReference type="PROSITE" id="PS51997"/>
    </source>
</evidence>
<evidence type="ECO:0000313" key="10">
    <source>
        <dbReference type="Proteomes" id="UP000179807"/>
    </source>
</evidence>
<dbReference type="SUPFAM" id="SSF52540">
    <property type="entry name" value="P-loop containing nucleoside triphosphate hydrolases"/>
    <property type="match status" value="1"/>
</dbReference>
<reference evidence="9" key="1">
    <citation type="submission" date="2016-10" db="EMBL/GenBank/DDBJ databases">
        <authorList>
            <person name="Benchimol M."/>
            <person name="Almeida L.G."/>
            <person name="Vasconcelos A.T."/>
            <person name="Perreira-Neves A."/>
            <person name="Rosa I.A."/>
            <person name="Tasca T."/>
            <person name="Bogo M.R."/>
            <person name="de Souza W."/>
        </authorList>
    </citation>
    <scope>NUCLEOTIDE SEQUENCE [LARGE SCALE GENOMIC DNA]</scope>
    <source>
        <strain evidence="9">K</strain>
    </source>
</reference>
<evidence type="ECO:0000256" key="1">
    <source>
        <dbReference type="ARBA" id="ARBA00022741"/>
    </source>
</evidence>
<feature type="domain" description="Upf1" evidence="8">
    <location>
        <begin position="1"/>
        <end position="157"/>
    </location>
</feature>
<dbReference type="GO" id="GO:0003723">
    <property type="term" value="F:RNA binding"/>
    <property type="evidence" value="ECO:0007669"/>
    <property type="project" value="InterPro"/>
</dbReference>
<protein>
    <submittedName>
        <fullName evidence="9">Nonsense-mediated mRNA decay protein</fullName>
    </submittedName>
</protein>